<dbReference type="EMBL" id="CAJEWN010003368">
    <property type="protein sequence ID" value="CAD2207423.1"/>
    <property type="molecule type" value="Genomic_DNA"/>
</dbReference>
<dbReference type="Proteomes" id="UP000580250">
    <property type="component" value="Unassembled WGS sequence"/>
</dbReference>
<evidence type="ECO:0000313" key="1">
    <source>
        <dbReference type="EMBL" id="CAD2207423.1"/>
    </source>
</evidence>
<evidence type="ECO:0000313" key="2">
    <source>
        <dbReference type="Proteomes" id="UP000580250"/>
    </source>
</evidence>
<dbReference type="AlphaFoldDB" id="A0A6V7Y6X4"/>
<organism evidence="1 2">
    <name type="scientific">Meloidogyne enterolobii</name>
    <name type="common">Root-knot nematode worm</name>
    <name type="synonym">Meloidogyne mayaguensis</name>
    <dbReference type="NCBI Taxonomy" id="390850"/>
    <lineage>
        <taxon>Eukaryota</taxon>
        <taxon>Metazoa</taxon>
        <taxon>Ecdysozoa</taxon>
        <taxon>Nematoda</taxon>
        <taxon>Chromadorea</taxon>
        <taxon>Rhabditida</taxon>
        <taxon>Tylenchina</taxon>
        <taxon>Tylenchomorpha</taxon>
        <taxon>Tylenchoidea</taxon>
        <taxon>Meloidogynidae</taxon>
        <taxon>Meloidogyninae</taxon>
        <taxon>Meloidogyne</taxon>
    </lineage>
</organism>
<reference evidence="1 2" key="1">
    <citation type="submission" date="2020-08" db="EMBL/GenBank/DDBJ databases">
        <authorList>
            <person name="Koutsovoulos G."/>
            <person name="Danchin GJ E."/>
        </authorList>
    </citation>
    <scope>NUCLEOTIDE SEQUENCE [LARGE SCALE GENOMIC DNA]</scope>
</reference>
<comment type="caution">
    <text evidence="1">The sequence shown here is derived from an EMBL/GenBank/DDBJ whole genome shotgun (WGS) entry which is preliminary data.</text>
</comment>
<sequence>MSAKKFWHLNQTEILERLADYYIQGLTNLNEGANLKIFYSASILAQIYKENKIQENLNKKYKKELKNQKYAQNWNLCKKTIFGRVDSFNDKDLEYCVYISNGELNYLYYLRNLYSNNNIDENLKGMIDSEMFEKVVIIDSL</sequence>
<protein>
    <submittedName>
        <fullName evidence="1">Uncharacterized protein</fullName>
    </submittedName>
</protein>
<gene>
    <name evidence="1" type="ORF">MENT_LOCUS61348</name>
</gene>
<proteinExistence type="predicted"/>
<accession>A0A6V7Y6X4</accession>
<name>A0A6V7Y6X4_MELEN</name>